<keyword evidence="3" id="KW-1185">Reference proteome</keyword>
<evidence type="ECO:0000313" key="2">
    <source>
        <dbReference type="EMBL" id="KAG1775022.1"/>
    </source>
</evidence>
<reference evidence="2" key="1">
    <citation type="journal article" date="2020" name="New Phytol.">
        <title>Comparative genomics reveals dynamic genome evolution in host specialist ectomycorrhizal fungi.</title>
        <authorList>
            <person name="Lofgren L.A."/>
            <person name="Nguyen N.H."/>
            <person name="Vilgalys R."/>
            <person name="Ruytinx J."/>
            <person name="Liao H.L."/>
            <person name="Branco S."/>
            <person name="Kuo A."/>
            <person name="LaButti K."/>
            <person name="Lipzen A."/>
            <person name="Andreopoulos W."/>
            <person name="Pangilinan J."/>
            <person name="Riley R."/>
            <person name="Hundley H."/>
            <person name="Na H."/>
            <person name="Barry K."/>
            <person name="Grigoriev I.V."/>
            <person name="Stajich J.E."/>
            <person name="Kennedy P.G."/>
        </authorList>
    </citation>
    <scope>NUCLEOTIDE SEQUENCE</scope>
    <source>
        <strain evidence="2">DOB743</strain>
    </source>
</reference>
<name>A0A9P7D0Y8_9AGAM</name>
<evidence type="ECO:0000256" key="1">
    <source>
        <dbReference type="SAM" id="MobiDB-lite"/>
    </source>
</evidence>
<accession>A0A9P7D0Y8</accession>
<proteinExistence type="predicted"/>
<dbReference type="Proteomes" id="UP000714275">
    <property type="component" value="Unassembled WGS sequence"/>
</dbReference>
<dbReference type="AlphaFoldDB" id="A0A9P7D0Y8"/>
<gene>
    <name evidence="2" type="ORF">EV702DRAFT_1199622</name>
</gene>
<feature type="region of interest" description="Disordered" evidence="1">
    <location>
        <begin position="158"/>
        <end position="189"/>
    </location>
</feature>
<dbReference type="OrthoDB" id="2801937at2759"/>
<sequence length="242" mass="27444">MSTPGPHDQDEGTAPKRQSVTACMCITGSLGIFRSEKGEVAGMIQWDCPQSFHYNYFCPPLNSSPKVMGSTGMNPAPTSILDYERFLHEQIPDIWATYLDWAHQELAPFLSKYANAWPVELYIEHYLSKNTYAKHYDFRIQMTRLRLAPKTVHVESAASERDMSISPAPVGHVSASPTPLGPPPSYEEHDFTHPDSDIASFLKAVNHDLSRLVPAFEELGIWNKEDLIEERFFRERIDGEDE</sequence>
<evidence type="ECO:0000313" key="3">
    <source>
        <dbReference type="Proteomes" id="UP000714275"/>
    </source>
</evidence>
<organism evidence="2 3">
    <name type="scientific">Suillus placidus</name>
    <dbReference type="NCBI Taxonomy" id="48579"/>
    <lineage>
        <taxon>Eukaryota</taxon>
        <taxon>Fungi</taxon>
        <taxon>Dikarya</taxon>
        <taxon>Basidiomycota</taxon>
        <taxon>Agaricomycotina</taxon>
        <taxon>Agaricomycetes</taxon>
        <taxon>Agaricomycetidae</taxon>
        <taxon>Boletales</taxon>
        <taxon>Suillineae</taxon>
        <taxon>Suillaceae</taxon>
        <taxon>Suillus</taxon>
    </lineage>
</organism>
<protein>
    <submittedName>
        <fullName evidence="2">Uncharacterized protein</fullName>
    </submittedName>
</protein>
<comment type="caution">
    <text evidence="2">The sequence shown here is derived from an EMBL/GenBank/DDBJ whole genome shotgun (WGS) entry which is preliminary data.</text>
</comment>
<dbReference type="EMBL" id="JABBWD010000036">
    <property type="protein sequence ID" value="KAG1775022.1"/>
    <property type="molecule type" value="Genomic_DNA"/>
</dbReference>